<dbReference type="Proteomes" id="UP001638806">
    <property type="component" value="Unassembled WGS sequence"/>
</dbReference>
<accession>A0ACC4E4Q9</accession>
<sequence>MGKSSKDKRDAYYRLAKEQGWRARSAFKLLQLDEEFDLFSGVTRVVDLCAAPGSWSQVLSRRFGRAAWRDRDAELRRRMLAVFPDAKVDAAAGDDAADAVAAATTTAKPDGPAQPRPGVKIVAIDLQPISPLAGITTLRADITHPATVPLLLRALDPSPESDGPDGNNNSGSNTNNNSGDNGGKASHPVDLVISDGAPDVTGLHDLDIYVQSQLLFAALNLALCFVAKIFRGRNVDVLYAQLKVFFDRVVVAKPRSSRASSVEAFIVCLNFRPPAGFRASLEEPLGVGRRLDAMAREREMQLPVVAAAVMQDPGAAGVDGVVEIEAYDDMDDNEAPNGSSRSTRWIAPFIACGDLSAFDSDASYQLPEDYVSLDPVQPPIAPPYKRAVEMRAAQSKASR</sequence>
<evidence type="ECO:0000313" key="2">
    <source>
        <dbReference type="Proteomes" id="UP001638806"/>
    </source>
</evidence>
<gene>
    <name evidence="1" type="ORF">ACCO45_004159</name>
</gene>
<comment type="caution">
    <text evidence="1">The sequence shown here is derived from an EMBL/GenBank/DDBJ whole genome shotgun (WGS) entry which is preliminary data.</text>
</comment>
<proteinExistence type="predicted"/>
<reference evidence="1" key="1">
    <citation type="submission" date="2024-12" db="EMBL/GenBank/DDBJ databases">
        <title>Comparative genomics and development of molecular markers within Purpureocillium lilacinum and among Purpureocillium species.</title>
        <authorList>
            <person name="Yeh Z.-Y."/>
            <person name="Ni N.-T."/>
            <person name="Lo P.-H."/>
            <person name="Mushyakhwo K."/>
            <person name="Lin C.-F."/>
            <person name="Nai Y.-S."/>
        </authorList>
    </citation>
    <scope>NUCLEOTIDE SEQUENCE</scope>
    <source>
        <strain evidence="1">NCHU-NPUST-175</strain>
    </source>
</reference>
<protein>
    <submittedName>
        <fullName evidence="1">Uncharacterized protein</fullName>
    </submittedName>
</protein>
<dbReference type="EMBL" id="JBGNUJ010000003">
    <property type="protein sequence ID" value="KAL3962636.1"/>
    <property type="molecule type" value="Genomic_DNA"/>
</dbReference>
<organism evidence="1 2">
    <name type="scientific">Purpureocillium lilacinum</name>
    <name type="common">Paecilomyces lilacinus</name>
    <dbReference type="NCBI Taxonomy" id="33203"/>
    <lineage>
        <taxon>Eukaryota</taxon>
        <taxon>Fungi</taxon>
        <taxon>Dikarya</taxon>
        <taxon>Ascomycota</taxon>
        <taxon>Pezizomycotina</taxon>
        <taxon>Sordariomycetes</taxon>
        <taxon>Hypocreomycetidae</taxon>
        <taxon>Hypocreales</taxon>
        <taxon>Ophiocordycipitaceae</taxon>
        <taxon>Purpureocillium</taxon>
    </lineage>
</organism>
<name>A0ACC4E4Q9_PURLI</name>
<keyword evidence="2" id="KW-1185">Reference proteome</keyword>
<evidence type="ECO:0000313" key="1">
    <source>
        <dbReference type="EMBL" id="KAL3962636.1"/>
    </source>
</evidence>